<feature type="domain" description="ABC transporter" evidence="8">
    <location>
        <begin position="349"/>
        <end position="589"/>
    </location>
</feature>
<dbReference type="EMBL" id="JAAZWO010000001">
    <property type="protein sequence ID" value="MBC2396226.1"/>
    <property type="molecule type" value="Genomic_DNA"/>
</dbReference>
<evidence type="ECO:0000256" key="5">
    <source>
        <dbReference type="ARBA" id="ARBA00022989"/>
    </source>
</evidence>
<dbReference type="SUPFAM" id="SSF90123">
    <property type="entry name" value="ABC transporter transmembrane region"/>
    <property type="match status" value="1"/>
</dbReference>
<dbReference type="InterPro" id="IPR003439">
    <property type="entry name" value="ABC_transporter-like_ATP-bd"/>
</dbReference>
<evidence type="ECO:0000256" key="6">
    <source>
        <dbReference type="ARBA" id="ARBA00023136"/>
    </source>
</evidence>
<dbReference type="InterPro" id="IPR036640">
    <property type="entry name" value="ABC1_TM_sf"/>
</dbReference>
<keyword evidence="11" id="KW-1185">Reference proteome</keyword>
<name>A0A923E7P7_CLOTT</name>
<dbReference type="AlphaFoldDB" id="A0A923E7P7"/>
<accession>A0A923E7P7</accession>
<keyword evidence="4 10" id="KW-0067">ATP-binding</keyword>
<feature type="transmembrane region" description="Helical" evidence="7">
    <location>
        <begin position="146"/>
        <end position="164"/>
    </location>
</feature>
<comment type="subcellular location">
    <subcellularLocation>
        <location evidence="1">Cell membrane</location>
        <topology evidence="1">Multi-pass membrane protein</topology>
    </subcellularLocation>
</comment>
<dbReference type="RefSeq" id="WP_173680123.1">
    <property type="nucleotide sequence ID" value="NZ_JAAZWO010000001.1"/>
</dbReference>
<feature type="transmembrane region" description="Helical" evidence="7">
    <location>
        <begin position="64"/>
        <end position="85"/>
    </location>
</feature>
<dbReference type="PANTHER" id="PTHR43394">
    <property type="entry name" value="ATP-DEPENDENT PERMEASE MDL1, MITOCHONDRIAL"/>
    <property type="match status" value="1"/>
</dbReference>
<dbReference type="Gene3D" id="1.20.1560.10">
    <property type="entry name" value="ABC transporter type 1, transmembrane domain"/>
    <property type="match status" value="1"/>
</dbReference>
<dbReference type="SMART" id="SM00382">
    <property type="entry name" value="AAA"/>
    <property type="match status" value="1"/>
</dbReference>
<protein>
    <submittedName>
        <fullName evidence="10">ABC transporter ATP-binding protein</fullName>
    </submittedName>
</protein>
<dbReference type="InterPro" id="IPR027417">
    <property type="entry name" value="P-loop_NTPase"/>
</dbReference>
<keyword evidence="3" id="KW-0547">Nucleotide-binding</keyword>
<reference evidence="10 11" key="1">
    <citation type="submission" date="2020-04" db="EMBL/GenBank/DDBJ databases">
        <title>Genomic insights into acetone-butanol-ethanol (ABE) fermentation by sequencing solventogenic clostridia strains.</title>
        <authorList>
            <person name="Brown S."/>
        </authorList>
    </citation>
    <scope>NUCLEOTIDE SEQUENCE [LARGE SCALE GENOMIC DNA]</scope>
    <source>
        <strain evidence="10 11">DJ011</strain>
    </source>
</reference>
<evidence type="ECO:0000313" key="11">
    <source>
        <dbReference type="Proteomes" id="UP000563151"/>
    </source>
</evidence>
<dbReference type="PROSITE" id="PS50893">
    <property type="entry name" value="ABC_TRANSPORTER_2"/>
    <property type="match status" value="1"/>
</dbReference>
<evidence type="ECO:0000313" key="10">
    <source>
        <dbReference type="EMBL" id="MBC2396226.1"/>
    </source>
</evidence>
<feature type="domain" description="ABC transmembrane type-1" evidence="9">
    <location>
        <begin position="32"/>
        <end position="315"/>
    </location>
</feature>
<feature type="transmembrane region" description="Helical" evidence="7">
    <location>
        <begin position="170"/>
        <end position="186"/>
    </location>
</feature>
<dbReference type="PANTHER" id="PTHR43394:SF1">
    <property type="entry name" value="ATP-BINDING CASSETTE SUB-FAMILY B MEMBER 10, MITOCHONDRIAL"/>
    <property type="match status" value="1"/>
</dbReference>
<feature type="transmembrane region" description="Helical" evidence="7">
    <location>
        <begin position="26"/>
        <end position="52"/>
    </location>
</feature>
<evidence type="ECO:0000256" key="7">
    <source>
        <dbReference type="SAM" id="Phobius"/>
    </source>
</evidence>
<comment type="caution">
    <text evidence="10">The sequence shown here is derived from an EMBL/GenBank/DDBJ whole genome shotgun (WGS) entry which is preliminary data.</text>
</comment>
<dbReference type="GO" id="GO:0005886">
    <property type="term" value="C:plasma membrane"/>
    <property type="evidence" value="ECO:0007669"/>
    <property type="project" value="UniProtKB-SubCell"/>
</dbReference>
<organism evidence="10 11">
    <name type="scientific">Clostridium tetanomorphum</name>
    <dbReference type="NCBI Taxonomy" id="1553"/>
    <lineage>
        <taxon>Bacteria</taxon>
        <taxon>Bacillati</taxon>
        <taxon>Bacillota</taxon>
        <taxon>Clostridia</taxon>
        <taxon>Eubacteriales</taxon>
        <taxon>Clostridiaceae</taxon>
        <taxon>Clostridium</taxon>
    </lineage>
</organism>
<keyword evidence="6 7" id="KW-0472">Membrane</keyword>
<dbReference type="InterPro" id="IPR003593">
    <property type="entry name" value="AAA+_ATPase"/>
</dbReference>
<dbReference type="GO" id="GO:0015421">
    <property type="term" value="F:ABC-type oligopeptide transporter activity"/>
    <property type="evidence" value="ECO:0007669"/>
    <property type="project" value="TreeGrafter"/>
</dbReference>
<evidence type="ECO:0000256" key="1">
    <source>
        <dbReference type="ARBA" id="ARBA00004651"/>
    </source>
</evidence>
<dbReference type="InterPro" id="IPR039421">
    <property type="entry name" value="Type_1_exporter"/>
</dbReference>
<dbReference type="Proteomes" id="UP000563151">
    <property type="component" value="Unassembled WGS sequence"/>
</dbReference>
<dbReference type="Pfam" id="PF00005">
    <property type="entry name" value="ABC_tran"/>
    <property type="match status" value="1"/>
</dbReference>
<gene>
    <name evidence="10" type="ORF">HGG79_00305</name>
</gene>
<evidence type="ECO:0000256" key="2">
    <source>
        <dbReference type="ARBA" id="ARBA00022692"/>
    </source>
</evidence>
<dbReference type="InterPro" id="IPR011527">
    <property type="entry name" value="ABC1_TM_dom"/>
</dbReference>
<evidence type="ECO:0000259" key="8">
    <source>
        <dbReference type="PROSITE" id="PS50893"/>
    </source>
</evidence>
<sequence length="604" mass="69527">MKNSKRSVTANIEFLVKKVWKWDKKLFFYFGLYTIVTAIVPFINIFALKFLLDELMGANRGERLITILLSYVIISAALNYFNAYLEGAYAPRLTDIGFRFSNLMNEKCMNMDFKYTEDTKTLNDIETAYRAVSGTLVGIEGVLRKLFGLFGSGITFLGYITIVVNLSPWILLYLIDNVVTIYYLTIRVKKYEYRKKDDISELKRKSDYIYDIMSNFAYGKDVRIFNLSKRIANKFQYINMELVKIQKDIKYKDFKVMLVDTFLLLIREGGIYAYLIYKVLYDDMSIGNFTLYFAIIGGFAAWMQKILEDIAHINAQNLYINDYRNFLETDLKIENSNYVDIPKEENYEIEFKNVSFKYPSSEGYIYKNLSLKINKGQRLAIVEVNGAGKTTFVKLLTRLYEPTEGEILLNGIKISKFSKDEYYKLFSVVFQEIKMFAFSIAENIALKDTDKIDREKVVKSIHRAGMKEKIDSLEKGIDTSLLKILDSTGIELSGGENQKLALARGLYKDGPIVILDEPTAALDSIAEYNIYKSFNDMIGSKTALFISHRLASTQFCDVIAFFEDGEIKEYGTHNELLNKNGKYAEMFNVQASYYKDVSLASEGV</sequence>
<feature type="transmembrane region" description="Helical" evidence="7">
    <location>
        <begin position="289"/>
        <end position="307"/>
    </location>
</feature>
<keyword evidence="5 7" id="KW-1133">Transmembrane helix</keyword>
<evidence type="ECO:0000259" key="9">
    <source>
        <dbReference type="PROSITE" id="PS50929"/>
    </source>
</evidence>
<dbReference type="SUPFAM" id="SSF52540">
    <property type="entry name" value="P-loop containing nucleoside triphosphate hydrolases"/>
    <property type="match status" value="1"/>
</dbReference>
<proteinExistence type="predicted"/>
<keyword evidence="2 7" id="KW-0812">Transmembrane</keyword>
<dbReference type="PROSITE" id="PS50929">
    <property type="entry name" value="ABC_TM1F"/>
    <property type="match status" value="1"/>
</dbReference>
<dbReference type="GO" id="GO:0016887">
    <property type="term" value="F:ATP hydrolysis activity"/>
    <property type="evidence" value="ECO:0007669"/>
    <property type="project" value="InterPro"/>
</dbReference>
<dbReference type="GO" id="GO:0005524">
    <property type="term" value="F:ATP binding"/>
    <property type="evidence" value="ECO:0007669"/>
    <property type="project" value="UniProtKB-KW"/>
</dbReference>
<dbReference type="Gene3D" id="3.40.50.300">
    <property type="entry name" value="P-loop containing nucleotide triphosphate hydrolases"/>
    <property type="match status" value="1"/>
</dbReference>
<evidence type="ECO:0000256" key="3">
    <source>
        <dbReference type="ARBA" id="ARBA00022741"/>
    </source>
</evidence>
<evidence type="ECO:0000256" key="4">
    <source>
        <dbReference type="ARBA" id="ARBA00022840"/>
    </source>
</evidence>